<feature type="binding site" evidence="17">
    <location>
        <begin position="415"/>
        <end position="419"/>
    </location>
    <ligand>
        <name>AMP</name>
        <dbReference type="ChEBI" id="CHEBI:456215"/>
    </ligand>
</feature>
<dbReference type="OrthoDB" id="9806925at2"/>
<dbReference type="EC" id="4.2.1.136" evidence="19"/>
<evidence type="ECO:0000256" key="11">
    <source>
        <dbReference type="ARBA" id="ARBA00023235"/>
    </source>
</evidence>
<evidence type="ECO:0000259" key="21">
    <source>
        <dbReference type="PROSITE" id="PS51385"/>
    </source>
</evidence>
<evidence type="ECO:0000256" key="18">
    <source>
        <dbReference type="HAMAP-Rule" id="MF_01966"/>
    </source>
</evidence>
<dbReference type="GO" id="GO:0052856">
    <property type="term" value="F:NAD(P)HX epimerase activity"/>
    <property type="evidence" value="ECO:0007669"/>
    <property type="project" value="UniProtKB-UniRule"/>
</dbReference>
<dbReference type="GO" id="GO:0110051">
    <property type="term" value="P:metabolite repair"/>
    <property type="evidence" value="ECO:0007669"/>
    <property type="project" value="TreeGrafter"/>
</dbReference>
<evidence type="ECO:0000259" key="20">
    <source>
        <dbReference type="PROSITE" id="PS51383"/>
    </source>
</evidence>
<comment type="similarity">
    <text evidence="4 19">In the C-terminal section; belongs to the NnrD/CARKD family.</text>
</comment>
<evidence type="ECO:0000256" key="4">
    <source>
        <dbReference type="ARBA" id="ARBA00009524"/>
    </source>
</evidence>
<evidence type="ECO:0000313" key="23">
    <source>
        <dbReference type="Proteomes" id="UP000199310"/>
    </source>
</evidence>
<evidence type="ECO:0000256" key="13">
    <source>
        <dbReference type="ARBA" id="ARBA00023268"/>
    </source>
</evidence>
<feature type="binding site" evidence="18">
    <location>
        <position position="161"/>
    </location>
    <ligand>
        <name>(6S)-NADPHX</name>
        <dbReference type="ChEBI" id="CHEBI:64076"/>
    </ligand>
</feature>
<dbReference type="InterPro" id="IPR029056">
    <property type="entry name" value="Ribokinase-like"/>
</dbReference>
<dbReference type="InterPro" id="IPR030677">
    <property type="entry name" value="Nnr"/>
</dbReference>
<dbReference type="NCBIfam" id="TIGR00196">
    <property type="entry name" value="yjeF_cterm"/>
    <property type="match status" value="1"/>
</dbReference>
<keyword evidence="13" id="KW-0511">Multifunctional enzyme</keyword>
<evidence type="ECO:0000256" key="7">
    <source>
        <dbReference type="ARBA" id="ARBA00022840"/>
    </source>
</evidence>
<feature type="binding site" evidence="17">
    <location>
        <position position="445"/>
    </location>
    <ligand>
        <name>(6S)-NADPHX</name>
        <dbReference type="ChEBI" id="CHEBI:64076"/>
    </ligand>
</feature>
<reference evidence="23" key="1">
    <citation type="submission" date="2016-10" db="EMBL/GenBank/DDBJ databases">
        <authorList>
            <person name="Varghese N."/>
            <person name="Submissions S."/>
        </authorList>
    </citation>
    <scope>NUCLEOTIDE SEQUENCE [LARGE SCALE GENOMIC DNA]</scope>
    <source>
        <strain evidence="23">DSM 3695</strain>
    </source>
</reference>
<feature type="binding site" evidence="18">
    <location>
        <position position="126"/>
    </location>
    <ligand>
        <name>K(+)</name>
        <dbReference type="ChEBI" id="CHEBI:29103"/>
    </ligand>
</feature>
<keyword evidence="7 17" id="KW-0067">ATP-binding</keyword>
<dbReference type="Proteomes" id="UP000199310">
    <property type="component" value="Unassembled WGS sequence"/>
</dbReference>
<evidence type="ECO:0000256" key="9">
    <source>
        <dbReference type="ARBA" id="ARBA00022958"/>
    </source>
</evidence>
<feature type="binding site" evidence="17">
    <location>
        <position position="380"/>
    </location>
    <ligand>
        <name>(6S)-NADPHX</name>
        <dbReference type="ChEBI" id="CHEBI:64076"/>
    </ligand>
</feature>
<dbReference type="InterPro" id="IPR004443">
    <property type="entry name" value="YjeF_N_dom"/>
</dbReference>
<comment type="function">
    <text evidence="17">Catalyzes the dehydration of the S-form of NAD(P)HX at the expense of ADP, which is converted to AMP. Together with NAD(P)HX epimerase, which catalyzes the epimerization of the S- and R-forms, the enzyme allows the repair of both epimers of NAD(P)HX, a damaged form of NAD(P)H that is a result of enzymatic or heat-dependent hydration.</text>
</comment>
<dbReference type="GO" id="GO:0046872">
    <property type="term" value="F:metal ion binding"/>
    <property type="evidence" value="ECO:0007669"/>
    <property type="project" value="UniProtKB-UniRule"/>
</dbReference>
<dbReference type="HAMAP" id="MF_01966">
    <property type="entry name" value="NADHX_epimerase"/>
    <property type="match status" value="1"/>
</dbReference>
<keyword evidence="6 17" id="KW-0547">Nucleotide-binding</keyword>
<dbReference type="PROSITE" id="PS51383">
    <property type="entry name" value="YJEF_C_3"/>
    <property type="match status" value="1"/>
</dbReference>
<evidence type="ECO:0000256" key="12">
    <source>
        <dbReference type="ARBA" id="ARBA00023239"/>
    </source>
</evidence>
<dbReference type="EC" id="5.1.99.6" evidence="19"/>
<dbReference type="PANTHER" id="PTHR12592:SF0">
    <property type="entry name" value="ATP-DEPENDENT (S)-NAD(P)H-HYDRATE DEHYDRATASE"/>
    <property type="match status" value="1"/>
</dbReference>
<evidence type="ECO:0000256" key="3">
    <source>
        <dbReference type="ARBA" id="ARBA00006001"/>
    </source>
</evidence>
<protein>
    <recommendedName>
        <fullName evidence="19">Bifunctional NAD(P)H-hydrate repair enzyme</fullName>
    </recommendedName>
    <alternativeName>
        <fullName evidence="19">Nicotinamide nucleotide repair protein</fullName>
    </alternativeName>
    <domain>
        <recommendedName>
            <fullName evidence="19">ADP-dependent (S)-NAD(P)H-hydrate dehydratase</fullName>
            <ecNumber evidence="19">4.2.1.136</ecNumber>
        </recommendedName>
        <alternativeName>
            <fullName evidence="19">ADP-dependent NAD(P)HX dehydratase</fullName>
        </alternativeName>
    </domain>
    <domain>
        <recommendedName>
            <fullName evidence="19">NAD(P)H-hydrate epimerase</fullName>
            <ecNumber evidence="19">5.1.99.6</ecNumber>
        </recommendedName>
    </domain>
</protein>
<keyword evidence="23" id="KW-1185">Reference proteome</keyword>
<evidence type="ECO:0000256" key="5">
    <source>
        <dbReference type="ARBA" id="ARBA00022723"/>
    </source>
</evidence>
<keyword evidence="9 18" id="KW-0630">Potassium</keyword>
<evidence type="ECO:0000256" key="8">
    <source>
        <dbReference type="ARBA" id="ARBA00022857"/>
    </source>
</evidence>
<accession>A0A1I0SAW3</accession>
<feature type="binding site" evidence="18">
    <location>
        <begin position="130"/>
        <end position="136"/>
    </location>
    <ligand>
        <name>(6S)-NADPHX</name>
        <dbReference type="ChEBI" id="CHEBI:64076"/>
    </ligand>
</feature>
<comment type="similarity">
    <text evidence="18">Belongs to the NnrE/AIBP family.</text>
</comment>
<dbReference type="PANTHER" id="PTHR12592">
    <property type="entry name" value="ATP-DEPENDENT (S)-NAD(P)H-HYDRATE DEHYDRATASE FAMILY MEMBER"/>
    <property type="match status" value="1"/>
</dbReference>
<comment type="cofactor">
    <cofactor evidence="17">
        <name>Mg(2+)</name>
        <dbReference type="ChEBI" id="CHEBI:18420"/>
    </cofactor>
</comment>
<evidence type="ECO:0000256" key="17">
    <source>
        <dbReference type="HAMAP-Rule" id="MF_01965"/>
    </source>
</evidence>
<dbReference type="PROSITE" id="PS51385">
    <property type="entry name" value="YJEF_N"/>
    <property type="match status" value="1"/>
</dbReference>
<dbReference type="NCBIfam" id="TIGR00197">
    <property type="entry name" value="yjeF_nterm"/>
    <property type="match status" value="1"/>
</dbReference>
<feature type="binding site" evidence="18">
    <location>
        <position position="58"/>
    </location>
    <ligand>
        <name>K(+)</name>
        <dbReference type="ChEBI" id="CHEBI:29103"/>
    </ligand>
</feature>
<organism evidence="22 23">
    <name type="scientific">Chitinophaga arvensicola</name>
    <dbReference type="NCBI Taxonomy" id="29529"/>
    <lineage>
        <taxon>Bacteria</taxon>
        <taxon>Pseudomonadati</taxon>
        <taxon>Bacteroidota</taxon>
        <taxon>Chitinophagia</taxon>
        <taxon>Chitinophagales</taxon>
        <taxon>Chitinophagaceae</taxon>
        <taxon>Chitinophaga</taxon>
    </lineage>
</organism>
<comment type="similarity">
    <text evidence="17">Belongs to the NnrD/CARKD family.</text>
</comment>
<evidence type="ECO:0000256" key="2">
    <source>
        <dbReference type="ARBA" id="ARBA00000909"/>
    </source>
</evidence>
<dbReference type="HAMAP" id="MF_01965">
    <property type="entry name" value="NADHX_dehydratase"/>
    <property type="match status" value="1"/>
</dbReference>
<dbReference type="Gene3D" id="3.40.1190.20">
    <property type="match status" value="1"/>
</dbReference>
<feature type="binding site" evidence="17">
    <location>
        <position position="263"/>
    </location>
    <ligand>
        <name>(6S)-NADPHX</name>
        <dbReference type="ChEBI" id="CHEBI:64076"/>
    </ligand>
</feature>
<evidence type="ECO:0000256" key="19">
    <source>
        <dbReference type="PIRNR" id="PIRNR017184"/>
    </source>
</evidence>
<comment type="cofactor">
    <cofactor evidence="18 19">
        <name>K(+)</name>
        <dbReference type="ChEBI" id="CHEBI:29103"/>
    </cofactor>
    <text evidence="18 19">Binds 1 potassium ion per subunit.</text>
</comment>
<evidence type="ECO:0000256" key="14">
    <source>
        <dbReference type="ARBA" id="ARBA00025153"/>
    </source>
</evidence>
<dbReference type="GO" id="GO:0046496">
    <property type="term" value="P:nicotinamide nucleotide metabolic process"/>
    <property type="evidence" value="ECO:0007669"/>
    <property type="project" value="UniProtKB-UniRule"/>
</dbReference>
<evidence type="ECO:0000256" key="16">
    <source>
        <dbReference type="ARBA" id="ARBA00049209"/>
    </source>
</evidence>
<comment type="caution">
    <text evidence="18">Lacks conserved residue(s) required for the propagation of feature annotation.</text>
</comment>
<dbReference type="Pfam" id="PF03853">
    <property type="entry name" value="YjeF_N"/>
    <property type="match status" value="1"/>
</dbReference>
<evidence type="ECO:0000256" key="15">
    <source>
        <dbReference type="ARBA" id="ARBA00048238"/>
    </source>
</evidence>
<dbReference type="InterPro" id="IPR036652">
    <property type="entry name" value="YjeF_N_dom_sf"/>
</dbReference>
<name>A0A1I0SAW3_9BACT</name>
<dbReference type="Gene3D" id="3.40.50.10260">
    <property type="entry name" value="YjeF N-terminal domain"/>
    <property type="match status" value="1"/>
</dbReference>
<keyword evidence="10 17" id="KW-0520">NAD</keyword>
<comment type="catalytic activity">
    <reaction evidence="16 17 19">
        <text>(6S)-NADPHX + ADP = AMP + phosphate + NADPH + H(+)</text>
        <dbReference type="Rhea" id="RHEA:32235"/>
        <dbReference type="ChEBI" id="CHEBI:15378"/>
        <dbReference type="ChEBI" id="CHEBI:43474"/>
        <dbReference type="ChEBI" id="CHEBI:57783"/>
        <dbReference type="ChEBI" id="CHEBI:64076"/>
        <dbReference type="ChEBI" id="CHEBI:456215"/>
        <dbReference type="ChEBI" id="CHEBI:456216"/>
        <dbReference type="EC" id="4.2.1.136"/>
    </reaction>
</comment>
<keyword evidence="11 18" id="KW-0413">Isomerase</keyword>
<dbReference type="CDD" id="cd01171">
    <property type="entry name" value="YXKO-related"/>
    <property type="match status" value="1"/>
</dbReference>
<comment type="function">
    <text evidence="18">Catalyzes the epimerization of the S- and R-forms of NAD(P)HX, a damaged form of NAD(P)H that is a result of enzymatic or heat-dependent hydration. This is a prerequisite for the S-specific NAD(P)H-hydrate dehydratase to allow the repair of both epimers of NAD(P)HX.</text>
</comment>
<dbReference type="Pfam" id="PF01256">
    <property type="entry name" value="Carb_kinase"/>
    <property type="match status" value="1"/>
</dbReference>
<comment type="similarity">
    <text evidence="3 19">In the N-terminal section; belongs to the NnrE/AIBP family.</text>
</comment>
<keyword evidence="8 17" id="KW-0521">NADP</keyword>
<dbReference type="GO" id="GO:0005524">
    <property type="term" value="F:ATP binding"/>
    <property type="evidence" value="ECO:0007669"/>
    <property type="project" value="UniProtKB-UniRule"/>
</dbReference>
<dbReference type="SUPFAM" id="SSF64153">
    <property type="entry name" value="YjeF N-terminal domain-like"/>
    <property type="match status" value="1"/>
</dbReference>
<dbReference type="AlphaFoldDB" id="A0A1I0SAW3"/>
<dbReference type="RefSeq" id="WP_089900741.1">
    <property type="nucleotide sequence ID" value="NZ_FOJG01000002.1"/>
</dbReference>
<evidence type="ECO:0000256" key="6">
    <source>
        <dbReference type="ARBA" id="ARBA00022741"/>
    </source>
</evidence>
<dbReference type="EMBL" id="FOJG01000002">
    <property type="protein sequence ID" value="SEW53530.1"/>
    <property type="molecule type" value="Genomic_DNA"/>
</dbReference>
<keyword evidence="12 17" id="KW-0456">Lyase</keyword>
<dbReference type="PROSITE" id="PS01050">
    <property type="entry name" value="YJEF_C_2"/>
    <property type="match status" value="1"/>
</dbReference>
<keyword evidence="5 18" id="KW-0479">Metal-binding</keyword>
<proteinExistence type="inferred from homology"/>
<dbReference type="PIRSF" id="PIRSF017184">
    <property type="entry name" value="Nnr"/>
    <property type="match status" value="1"/>
</dbReference>
<dbReference type="STRING" id="29529.SAMN04488122_5542"/>
<dbReference type="GO" id="GO:0052855">
    <property type="term" value="F:ADP-dependent NAD(P)H-hydrate dehydratase activity"/>
    <property type="evidence" value="ECO:0007669"/>
    <property type="project" value="UniProtKB-UniRule"/>
</dbReference>
<feature type="domain" description="YjeF N-terminal" evidence="21">
    <location>
        <begin position="9"/>
        <end position="218"/>
    </location>
</feature>
<comment type="catalytic activity">
    <reaction evidence="1 18 19">
        <text>(6R)-NADHX = (6S)-NADHX</text>
        <dbReference type="Rhea" id="RHEA:32215"/>
        <dbReference type="ChEBI" id="CHEBI:64074"/>
        <dbReference type="ChEBI" id="CHEBI:64075"/>
        <dbReference type="EC" id="5.1.99.6"/>
    </reaction>
</comment>
<evidence type="ECO:0000256" key="10">
    <source>
        <dbReference type="ARBA" id="ARBA00023027"/>
    </source>
</evidence>
<sequence length="505" mass="54887">MKIFSAAQIREADAFTIAHEPISSTHLMERAAGKCAAWLEEHYSTAHPMYIFCGKGNNGGDGLVIARLLLQHGYQVYTGILQHSSRASADHDIQLQLLQQQYPFTIHTIGDVSDFPELPANAVIIDAIFGTGISRPVDGWVAGIIHQINDQRQKHPIVAIDMPSGLSADESSLHTPVIQAHNTLSFEFYKLAFLLPENAACTGAVSVLPIGLHPDYITQTPVRYHLADREMMRTIYRPRDPFAHKGTYGHALLIAGSYGKMGAAVLSARACLRAGVGLLTCHVPQCGTQIMQISEPAAMCITDEDTHFSTHFHRNVRTAGYKAVGIGPGLDKQPGTAKSLEVLMDEWQRPMVIDADALNLLSVYPYLLYKVPKGSILTPHPKEFERLFGKTENEVQRLQQLSEQAVNLQLYILLKGRYTAVACPDGAVYFNNTGNPGMATGGSGDVLTGILTGLLAQEYTPKAAVLLGVWLHGYAGDLAAAQLSQEAMTAGDIISYLGKAFQEGI</sequence>
<feature type="binding site" evidence="18">
    <location>
        <position position="164"/>
    </location>
    <ligand>
        <name>K(+)</name>
        <dbReference type="ChEBI" id="CHEBI:29103"/>
    </ligand>
</feature>
<feature type="binding site" evidence="17">
    <location>
        <position position="444"/>
    </location>
    <ligand>
        <name>AMP</name>
        <dbReference type="ChEBI" id="CHEBI:456215"/>
    </ligand>
</feature>
<evidence type="ECO:0000313" key="22">
    <source>
        <dbReference type="EMBL" id="SEW53530.1"/>
    </source>
</evidence>
<comment type="catalytic activity">
    <reaction evidence="2 18 19">
        <text>(6R)-NADPHX = (6S)-NADPHX</text>
        <dbReference type="Rhea" id="RHEA:32227"/>
        <dbReference type="ChEBI" id="CHEBI:64076"/>
        <dbReference type="ChEBI" id="CHEBI:64077"/>
        <dbReference type="EC" id="5.1.99.6"/>
    </reaction>
</comment>
<comment type="function">
    <text evidence="14 19">Bifunctional enzyme that catalyzes the epimerization of the S- and R-forms of NAD(P)HX and the dehydration of the S-form of NAD(P)HX at the expense of ADP, which is converted to AMP. This allows the repair of both epimers of NAD(P)HX, a damaged form of NAD(P)H that is a result of enzymatic or heat-dependent hydration.</text>
</comment>
<dbReference type="InterPro" id="IPR017953">
    <property type="entry name" value="Carbohydrate_kinase_pred_CS"/>
</dbReference>
<comment type="subunit">
    <text evidence="17">Homotetramer.</text>
</comment>
<feature type="binding site" evidence="17">
    <location>
        <position position="329"/>
    </location>
    <ligand>
        <name>(6S)-NADPHX</name>
        <dbReference type="ChEBI" id="CHEBI:64076"/>
    </ligand>
</feature>
<dbReference type="SUPFAM" id="SSF53613">
    <property type="entry name" value="Ribokinase-like"/>
    <property type="match status" value="1"/>
</dbReference>
<evidence type="ECO:0000256" key="1">
    <source>
        <dbReference type="ARBA" id="ARBA00000013"/>
    </source>
</evidence>
<comment type="catalytic activity">
    <reaction evidence="15 17 19">
        <text>(6S)-NADHX + ADP = AMP + phosphate + NADH + H(+)</text>
        <dbReference type="Rhea" id="RHEA:32223"/>
        <dbReference type="ChEBI" id="CHEBI:15378"/>
        <dbReference type="ChEBI" id="CHEBI:43474"/>
        <dbReference type="ChEBI" id="CHEBI:57945"/>
        <dbReference type="ChEBI" id="CHEBI:64074"/>
        <dbReference type="ChEBI" id="CHEBI:456215"/>
        <dbReference type="ChEBI" id="CHEBI:456216"/>
        <dbReference type="EC" id="4.2.1.136"/>
    </reaction>
</comment>
<gene>
    <name evidence="18" type="primary">nnrE</name>
    <name evidence="17" type="synonym">nnrD</name>
    <name evidence="22" type="ORF">SAMN04488122_5542</name>
</gene>
<feature type="binding site" evidence="18">
    <location>
        <begin position="57"/>
        <end position="61"/>
    </location>
    <ligand>
        <name>(6S)-NADPHX</name>
        <dbReference type="ChEBI" id="CHEBI:64076"/>
    </ligand>
</feature>
<feature type="domain" description="YjeF C-terminal" evidence="20">
    <location>
        <begin position="228"/>
        <end position="504"/>
    </location>
</feature>
<dbReference type="InterPro" id="IPR000631">
    <property type="entry name" value="CARKD"/>
</dbReference>